<feature type="transmembrane region" description="Helical" evidence="1">
    <location>
        <begin position="7"/>
        <end position="26"/>
    </location>
</feature>
<protein>
    <submittedName>
        <fullName evidence="2">Uncharacterized protein</fullName>
    </submittedName>
</protein>
<gene>
    <name evidence="2" type="ORF">AOG27_02505</name>
</gene>
<feature type="transmembrane region" description="Helical" evidence="1">
    <location>
        <begin position="46"/>
        <end position="68"/>
    </location>
</feature>
<reference evidence="2 3" key="1">
    <citation type="submission" date="2015-09" db="EMBL/GenBank/DDBJ databases">
        <title>Draft Genome Sequence of Pseudoalteromonas lipolytica UCD-48B.</title>
        <authorList>
            <person name="Krusor M."/>
            <person name="Coil D.A."/>
            <person name="Lang J.M."/>
            <person name="Eisen J.A."/>
            <person name="Alexiev A."/>
        </authorList>
    </citation>
    <scope>NUCLEOTIDE SEQUENCE [LARGE SCALE GENOMIC DNA]</scope>
    <source>
        <strain evidence="2 3">UCD-48B</strain>
    </source>
</reference>
<keyword evidence="1" id="KW-1133">Transmembrane helix</keyword>
<dbReference type="PATRIC" id="fig|570156.3.peg.495"/>
<comment type="caution">
    <text evidence="2">The sequence shown here is derived from an EMBL/GenBank/DDBJ whole genome shotgun (WGS) entry which is preliminary data.</text>
</comment>
<accession>A0A0P7D7U0</accession>
<dbReference type="Proteomes" id="UP000050378">
    <property type="component" value="Unassembled WGS sequence"/>
</dbReference>
<dbReference type="AlphaFoldDB" id="A0A0P7D7U0"/>
<dbReference type="EMBL" id="LJTC01000002">
    <property type="protein sequence ID" value="KPM84684.1"/>
    <property type="molecule type" value="Genomic_DNA"/>
</dbReference>
<sequence length="79" mass="9194">MSKAKSYLLNISLILVSAFANFMLFLEAYKKLSIPFMNEEQRVENAPLLFIYVLPSFIFLSVIVLFLYKKLLKNQKNNA</sequence>
<evidence type="ECO:0000313" key="3">
    <source>
        <dbReference type="Proteomes" id="UP000050378"/>
    </source>
</evidence>
<evidence type="ECO:0000256" key="1">
    <source>
        <dbReference type="SAM" id="Phobius"/>
    </source>
</evidence>
<evidence type="ECO:0000313" key="2">
    <source>
        <dbReference type="EMBL" id="KPM84684.1"/>
    </source>
</evidence>
<keyword evidence="1" id="KW-0812">Transmembrane</keyword>
<name>A0A0P7D7U0_9GAMM</name>
<keyword evidence="1" id="KW-0472">Membrane</keyword>
<organism evidence="2 3">
    <name type="scientific">Pseudoalteromonas lipolytica</name>
    <dbReference type="NCBI Taxonomy" id="570156"/>
    <lineage>
        <taxon>Bacteria</taxon>
        <taxon>Pseudomonadati</taxon>
        <taxon>Pseudomonadota</taxon>
        <taxon>Gammaproteobacteria</taxon>
        <taxon>Alteromonadales</taxon>
        <taxon>Pseudoalteromonadaceae</taxon>
        <taxon>Pseudoalteromonas</taxon>
    </lineage>
</organism>
<proteinExistence type="predicted"/>